<dbReference type="EC" id="3.4.23.36" evidence="9"/>
<comment type="caution">
    <text evidence="12">The sequence shown here is derived from an EMBL/GenBank/DDBJ whole genome shotgun (WGS) entry which is preliminary data.</text>
</comment>
<dbReference type="GO" id="GO:0005886">
    <property type="term" value="C:plasma membrane"/>
    <property type="evidence" value="ECO:0007669"/>
    <property type="project" value="UniProtKB-SubCell"/>
</dbReference>
<evidence type="ECO:0000256" key="3">
    <source>
        <dbReference type="ARBA" id="ARBA00022670"/>
    </source>
</evidence>
<dbReference type="PROSITE" id="PS00855">
    <property type="entry name" value="SPASE_II"/>
    <property type="match status" value="1"/>
</dbReference>
<comment type="catalytic activity">
    <reaction evidence="9">
        <text>Release of signal peptides from bacterial membrane prolipoproteins. Hydrolyzes -Xaa-Yaa-Zaa-|-(S,diacylglyceryl)Cys-, in which Xaa is hydrophobic (preferably Leu), and Yaa (Ala or Ser) and Zaa (Gly or Ala) have small, neutral side chains.</text>
        <dbReference type="EC" id="3.4.23.36"/>
    </reaction>
</comment>
<feature type="transmembrane region" description="Helical" evidence="9">
    <location>
        <begin position="32"/>
        <end position="54"/>
    </location>
</feature>
<keyword evidence="5 9" id="KW-0064">Aspartyl protease</keyword>
<evidence type="ECO:0000256" key="5">
    <source>
        <dbReference type="ARBA" id="ARBA00022750"/>
    </source>
</evidence>
<keyword evidence="6 9" id="KW-0378">Hydrolase</keyword>
<dbReference type="RefSeq" id="WP_081772320.1">
    <property type="nucleotide sequence ID" value="NZ_WMKA01000065.1"/>
</dbReference>
<dbReference type="GO" id="GO:0006508">
    <property type="term" value="P:proteolysis"/>
    <property type="evidence" value="ECO:0007669"/>
    <property type="project" value="UniProtKB-KW"/>
</dbReference>
<feature type="active site" evidence="9">
    <location>
        <position position="163"/>
    </location>
</feature>
<comment type="similarity">
    <text evidence="1 9 10">Belongs to the peptidase A8 family.</text>
</comment>
<keyword evidence="7 9" id="KW-1133">Transmembrane helix</keyword>
<evidence type="ECO:0000256" key="2">
    <source>
        <dbReference type="ARBA" id="ARBA00022475"/>
    </source>
</evidence>
<dbReference type="GO" id="GO:0004190">
    <property type="term" value="F:aspartic-type endopeptidase activity"/>
    <property type="evidence" value="ECO:0007669"/>
    <property type="project" value="UniProtKB-UniRule"/>
</dbReference>
<evidence type="ECO:0000256" key="10">
    <source>
        <dbReference type="RuleBase" id="RU004181"/>
    </source>
</evidence>
<reference evidence="12 13" key="1">
    <citation type="submission" date="2019-11" db="EMBL/GenBank/DDBJ databases">
        <title>Cellulosimicrobium composti sp. nov. isolated from a compost.</title>
        <authorList>
            <person name="Yang Y."/>
        </authorList>
    </citation>
    <scope>NUCLEOTIDE SEQUENCE [LARGE SCALE GENOMIC DNA]</scope>
    <source>
        <strain evidence="12 13">BIT-GX5</strain>
    </source>
</reference>
<feature type="transmembrane region" description="Helical" evidence="9">
    <location>
        <begin position="157"/>
        <end position="181"/>
    </location>
</feature>
<keyword evidence="4 9" id="KW-0812">Transmembrane</keyword>
<evidence type="ECO:0000313" key="13">
    <source>
        <dbReference type="Proteomes" id="UP000440668"/>
    </source>
</evidence>
<evidence type="ECO:0000256" key="4">
    <source>
        <dbReference type="ARBA" id="ARBA00022692"/>
    </source>
</evidence>
<dbReference type="InterPro" id="IPR001872">
    <property type="entry name" value="Peptidase_A8"/>
</dbReference>
<proteinExistence type="inferred from homology"/>
<dbReference type="PANTHER" id="PTHR33695">
    <property type="entry name" value="LIPOPROTEIN SIGNAL PEPTIDASE"/>
    <property type="match status" value="1"/>
</dbReference>
<protein>
    <recommendedName>
        <fullName evidence="9">Lipoprotein signal peptidase</fullName>
        <ecNumber evidence="9">3.4.23.36</ecNumber>
    </recommendedName>
    <alternativeName>
        <fullName evidence="9">Prolipoprotein signal peptidase</fullName>
    </alternativeName>
    <alternativeName>
        <fullName evidence="9">Signal peptidase II</fullName>
        <shortName evidence="9">SPase II</shortName>
    </alternativeName>
</protein>
<dbReference type="PANTHER" id="PTHR33695:SF1">
    <property type="entry name" value="LIPOPROTEIN SIGNAL PEPTIDASE"/>
    <property type="match status" value="1"/>
</dbReference>
<dbReference type="GeneID" id="32509427"/>
<feature type="region of interest" description="Disordered" evidence="11">
    <location>
        <begin position="1"/>
        <end position="26"/>
    </location>
</feature>
<feature type="compositionally biased region" description="Low complexity" evidence="11">
    <location>
        <begin position="13"/>
        <end position="22"/>
    </location>
</feature>
<feature type="transmembrane region" description="Helical" evidence="9">
    <location>
        <begin position="118"/>
        <end position="137"/>
    </location>
</feature>
<name>A0A6N7ZMY7_9MICO</name>
<feature type="compositionally biased region" description="Basic and acidic residues" evidence="11">
    <location>
        <begin position="189"/>
        <end position="203"/>
    </location>
</feature>
<keyword evidence="2 9" id="KW-1003">Cell membrane</keyword>
<feature type="transmembrane region" description="Helical" evidence="9">
    <location>
        <begin position="82"/>
        <end position="106"/>
    </location>
</feature>
<feature type="active site" evidence="9">
    <location>
        <position position="149"/>
    </location>
</feature>
<keyword evidence="3 9" id="KW-0645">Protease</keyword>
<dbReference type="Proteomes" id="UP000440668">
    <property type="component" value="Unassembled WGS sequence"/>
</dbReference>
<evidence type="ECO:0000256" key="8">
    <source>
        <dbReference type="ARBA" id="ARBA00023136"/>
    </source>
</evidence>
<evidence type="ECO:0000256" key="6">
    <source>
        <dbReference type="ARBA" id="ARBA00022801"/>
    </source>
</evidence>
<evidence type="ECO:0000256" key="1">
    <source>
        <dbReference type="ARBA" id="ARBA00006139"/>
    </source>
</evidence>
<evidence type="ECO:0000256" key="7">
    <source>
        <dbReference type="ARBA" id="ARBA00022989"/>
    </source>
</evidence>
<comment type="pathway">
    <text evidence="9">Protein modification; lipoprotein biosynthesis (signal peptide cleavage).</text>
</comment>
<organism evidence="12 13">
    <name type="scientific">Cellulosimicrobium composti</name>
    <dbReference type="NCBI Taxonomy" id="2672572"/>
    <lineage>
        <taxon>Bacteria</taxon>
        <taxon>Bacillati</taxon>
        <taxon>Actinomycetota</taxon>
        <taxon>Actinomycetes</taxon>
        <taxon>Micrococcales</taxon>
        <taxon>Promicromonosporaceae</taxon>
        <taxon>Cellulosimicrobium</taxon>
    </lineage>
</organism>
<evidence type="ECO:0000256" key="9">
    <source>
        <dbReference type="HAMAP-Rule" id="MF_00161"/>
    </source>
</evidence>
<gene>
    <name evidence="9" type="primary">lspA</name>
    <name evidence="12" type="ORF">GJV82_17860</name>
</gene>
<dbReference type="UniPathway" id="UPA00665"/>
<dbReference type="HAMAP" id="MF_00161">
    <property type="entry name" value="LspA"/>
    <property type="match status" value="1"/>
</dbReference>
<evidence type="ECO:0000313" key="12">
    <source>
        <dbReference type="EMBL" id="MTG90786.1"/>
    </source>
</evidence>
<accession>A0A6N7ZMY7</accession>
<comment type="function">
    <text evidence="9">This protein specifically catalyzes the removal of signal peptides from prolipoproteins.</text>
</comment>
<evidence type="ECO:0000256" key="11">
    <source>
        <dbReference type="SAM" id="MobiDB-lite"/>
    </source>
</evidence>
<dbReference type="EMBL" id="WMKA01000065">
    <property type="protein sequence ID" value="MTG90786.1"/>
    <property type="molecule type" value="Genomic_DNA"/>
</dbReference>
<dbReference type="PRINTS" id="PR00781">
    <property type="entry name" value="LIPOSIGPTASE"/>
</dbReference>
<dbReference type="AlphaFoldDB" id="A0A6N7ZMY7"/>
<keyword evidence="8 9" id="KW-0472">Membrane</keyword>
<dbReference type="Pfam" id="PF01252">
    <property type="entry name" value="Peptidase_A8"/>
    <property type="match status" value="1"/>
</dbReference>
<feature type="region of interest" description="Disordered" evidence="11">
    <location>
        <begin position="189"/>
        <end position="259"/>
    </location>
</feature>
<feature type="compositionally biased region" description="Low complexity" evidence="11">
    <location>
        <begin position="234"/>
        <end position="252"/>
    </location>
</feature>
<comment type="subcellular location">
    <subcellularLocation>
        <location evidence="9">Cell membrane</location>
        <topology evidence="9">Multi-pass membrane protein</topology>
    </subcellularLocation>
</comment>
<sequence>MSTSARPEPTDPAEPVAASAPEPSRHGPRRALVVWTVVLAALVLVADQLTKWWAESSLTLGDDTIPLVGSLLGLRLVYNPGAALSIATGMTWVLTIVVVAVVVVIVRMVSRIGSRAWAVALGLLLGGALGNLLDRFFREPGFARGHVVDFLAYGNWFVGNVADVAIVGAAVMIAVLSVLGIGLDGSRHGHDAADDTDAERSAADADASAEHAGPGEVPTVASPDPAPEARDSKAAGAGTQGPAADAGTAPTTAEREGDR</sequence>